<dbReference type="Pfam" id="PF00043">
    <property type="entry name" value="GST_C"/>
    <property type="match status" value="1"/>
</dbReference>
<evidence type="ECO:0000259" key="2">
    <source>
        <dbReference type="PROSITE" id="PS50405"/>
    </source>
</evidence>
<evidence type="ECO:0000313" key="3">
    <source>
        <dbReference type="EMBL" id="OEE62956.1"/>
    </source>
</evidence>
<dbReference type="CDD" id="cd03182">
    <property type="entry name" value="GST_C_GTT2_like"/>
    <property type="match status" value="1"/>
</dbReference>
<dbReference type="PROSITE" id="PS50404">
    <property type="entry name" value="GST_NTER"/>
    <property type="match status" value="1"/>
</dbReference>
<gene>
    <name evidence="3" type="ORF">A1OK_20455</name>
</gene>
<evidence type="ECO:0000259" key="1">
    <source>
        <dbReference type="PROSITE" id="PS50404"/>
    </source>
</evidence>
<dbReference type="Gene3D" id="1.20.1050.10">
    <property type="match status" value="1"/>
</dbReference>
<dbReference type="InterPro" id="IPR036282">
    <property type="entry name" value="Glutathione-S-Trfase_C_sf"/>
</dbReference>
<dbReference type="GO" id="GO:0016740">
    <property type="term" value="F:transferase activity"/>
    <property type="evidence" value="ECO:0007669"/>
    <property type="project" value="UniProtKB-KW"/>
</dbReference>
<dbReference type="CDD" id="cd03051">
    <property type="entry name" value="GST_N_GTT2_like"/>
    <property type="match status" value="1"/>
</dbReference>
<dbReference type="RefSeq" id="WP_016958658.1">
    <property type="nucleotide sequence ID" value="NZ_AJWN02000032.1"/>
</dbReference>
<dbReference type="InterPro" id="IPR036249">
    <property type="entry name" value="Thioredoxin-like_sf"/>
</dbReference>
<feature type="domain" description="GST C-terminal" evidence="2">
    <location>
        <begin position="87"/>
        <end position="209"/>
    </location>
</feature>
<reference evidence="3 4" key="1">
    <citation type="journal article" date="2012" name="Science">
        <title>Ecological populations of bacteria act as socially cohesive units of antibiotic production and resistance.</title>
        <authorList>
            <person name="Cordero O.X."/>
            <person name="Wildschutte H."/>
            <person name="Kirkup B."/>
            <person name="Proehl S."/>
            <person name="Ngo L."/>
            <person name="Hussain F."/>
            <person name="Le Roux F."/>
            <person name="Mincer T."/>
            <person name="Polz M.F."/>
        </authorList>
    </citation>
    <scope>NUCLEOTIDE SEQUENCE [LARGE SCALE GENOMIC DNA]</scope>
    <source>
        <strain evidence="3 4">FF-454</strain>
    </source>
</reference>
<dbReference type="InterPro" id="IPR034345">
    <property type="entry name" value="Gtt2-like_N"/>
</dbReference>
<dbReference type="SUPFAM" id="SSF52833">
    <property type="entry name" value="Thioredoxin-like"/>
    <property type="match status" value="1"/>
</dbReference>
<dbReference type="PANTHER" id="PTHR44051">
    <property type="entry name" value="GLUTATHIONE S-TRANSFERASE-RELATED"/>
    <property type="match status" value="1"/>
</dbReference>
<name>A0A1E5CBR7_9GAMM</name>
<dbReference type="SFLD" id="SFLDS00019">
    <property type="entry name" value="Glutathione_Transferase_(cytos"/>
    <property type="match status" value="1"/>
</dbReference>
<dbReference type="PANTHER" id="PTHR44051:SF2">
    <property type="entry name" value="HYPOTHETICAL GLUTATHIONE S-TRANSFERASE LIKE PROTEIN"/>
    <property type="match status" value="1"/>
</dbReference>
<dbReference type="InterPro" id="IPR004045">
    <property type="entry name" value="Glutathione_S-Trfase_N"/>
</dbReference>
<comment type="caution">
    <text evidence="3">The sequence shown here is derived from an EMBL/GenBank/DDBJ whole genome shotgun (WGS) entry which is preliminary data.</text>
</comment>
<organism evidence="3 4">
    <name type="scientific">Enterovibrio norvegicus FF-454</name>
    <dbReference type="NCBI Taxonomy" id="1185651"/>
    <lineage>
        <taxon>Bacteria</taxon>
        <taxon>Pseudomonadati</taxon>
        <taxon>Pseudomonadota</taxon>
        <taxon>Gammaproteobacteria</taxon>
        <taxon>Vibrionales</taxon>
        <taxon>Vibrionaceae</taxon>
        <taxon>Enterovibrio</taxon>
    </lineage>
</organism>
<dbReference type="InterPro" id="IPR040079">
    <property type="entry name" value="Glutathione_S-Trfase"/>
</dbReference>
<dbReference type="InterPro" id="IPR034346">
    <property type="entry name" value="Gtt2-like_C"/>
</dbReference>
<feature type="domain" description="GST N-terminal" evidence="1">
    <location>
        <begin position="1"/>
        <end position="81"/>
    </location>
</feature>
<proteinExistence type="predicted"/>
<dbReference type="PROSITE" id="PS50405">
    <property type="entry name" value="GST_CTER"/>
    <property type="match status" value="1"/>
</dbReference>
<dbReference type="Proteomes" id="UP000095039">
    <property type="component" value="Unassembled WGS sequence"/>
</dbReference>
<dbReference type="SFLD" id="SFLDG00358">
    <property type="entry name" value="Main_(cytGST)"/>
    <property type="match status" value="1"/>
</dbReference>
<dbReference type="InterPro" id="IPR004046">
    <property type="entry name" value="GST_C"/>
</dbReference>
<keyword evidence="4" id="KW-1185">Reference proteome</keyword>
<protein>
    <submittedName>
        <fullName evidence="3">Glutathione S-transferase</fullName>
    </submittedName>
</protein>
<dbReference type="Gene3D" id="3.40.30.10">
    <property type="entry name" value="Glutaredoxin"/>
    <property type="match status" value="1"/>
</dbReference>
<dbReference type="EMBL" id="AJWN02000032">
    <property type="protein sequence ID" value="OEE62956.1"/>
    <property type="molecule type" value="Genomic_DNA"/>
</dbReference>
<evidence type="ECO:0000313" key="4">
    <source>
        <dbReference type="Proteomes" id="UP000095039"/>
    </source>
</evidence>
<dbReference type="AlphaFoldDB" id="A0A1E5CBR7"/>
<dbReference type="InterPro" id="IPR010987">
    <property type="entry name" value="Glutathione-S-Trfase_C-like"/>
</dbReference>
<dbReference type="Pfam" id="PF13409">
    <property type="entry name" value="GST_N_2"/>
    <property type="match status" value="1"/>
</dbReference>
<sequence>MKLYEKGPAPSAQRVSLFMAEKGIVIPRVDVDIRGGENITDAFKEISVNGRIPVLELDDGSTLCESIAICRYLDAEFPTDHALFGDCPLSIGQVEMWNRIAEFQGLFSAFQAFRNITSIYDDRERCVEAWGVESKQRVIEFLPVLEKRLAETPYLAGERFSVADITAYVMCGFIKNLGIHIDESLPSLVTWQQKLSQRPAFIEASAALG</sequence>
<accession>A0A1E5CBR7</accession>
<dbReference type="SUPFAM" id="SSF47616">
    <property type="entry name" value="GST C-terminal domain-like"/>
    <property type="match status" value="1"/>
</dbReference>